<keyword evidence="10" id="KW-1185">Reference proteome</keyword>
<protein>
    <recommendedName>
        <fullName evidence="1">DNA-directed DNA polymerase</fullName>
        <ecNumber evidence="1">2.7.7.7</ecNumber>
    </recommendedName>
</protein>
<dbReference type="EMBL" id="MPBG01000002">
    <property type="protein sequence ID" value="RMI88933.1"/>
    <property type="molecule type" value="Genomic_DNA"/>
</dbReference>
<evidence type="ECO:0000256" key="3">
    <source>
        <dbReference type="ARBA" id="ARBA00022695"/>
    </source>
</evidence>
<evidence type="ECO:0000259" key="8">
    <source>
        <dbReference type="Pfam" id="PF21694"/>
    </source>
</evidence>
<evidence type="ECO:0000313" key="10">
    <source>
        <dbReference type="Proteomes" id="UP000283896"/>
    </source>
</evidence>
<gene>
    <name evidence="9" type="primary">holA</name>
    <name evidence="9" type="ORF">PSSA1_v1c1380</name>
</gene>
<keyword evidence="4" id="KW-0235">DNA replication</keyword>
<evidence type="ECO:0000256" key="6">
    <source>
        <dbReference type="ARBA" id="ARBA00034754"/>
    </source>
</evidence>
<dbReference type="PANTHER" id="PTHR34388">
    <property type="entry name" value="DNA POLYMERASE III SUBUNIT DELTA"/>
    <property type="match status" value="1"/>
</dbReference>
<dbReference type="InterPro" id="IPR027417">
    <property type="entry name" value="P-loop_NTPase"/>
</dbReference>
<evidence type="ECO:0000256" key="5">
    <source>
        <dbReference type="ARBA" id="ARBA00022932"/>
    </source>
</evidence>
<dbReference type="Gene3D" id="1.20.272.10">
    <property type="match status" value="1"/>
</dbReference>
<dbReference type="GO" id="GO:0009360">
    <property type="term" value="C:DNA polymerase III complex"/>
    <property type="evidence" value="ECO:0007669"/>
    <property type="project" value="TreeGrafter"/>
</dbReference>
<name>A0A421NY30_9MOLU</name>
<dbReference type="InterPro" id="IPR048466">
    <property type="entry name" value="DNA_pol3_delta-like_C"/>
</dbReference>
<comment type="similarity">
    <text evidence="6">Belongs to the DNA polymerase HolA subunit family.</text>
</comment>
<comment type="catalytic activity">
    <reaction evidence="7">
        <text>DNA(n) + a 2'-deoxyribonucleoside 5'-triphosphate = DNA(n+1) + diphosphate</text>
        <dbReference type="Rhea" id="RHEA:22508"/>
        <dbReference type="Rhea" id="RHEA-COMP:17339"/>
        <dbReference type="Rhea" id="RHEA-COMP:17340"/>
        <dbReference type="ChEBI" id="CHEBI:33019"/>
        <dbReference type="ChEBI" id="CHEBI:61560"/>
        <dbReference type="ChEBI" id="CHEBI:173112"/>
        <dbReference type="EC" id="2.7.7.7"/>
    </reaction>
</comment>
<dbReference type="Gene3D" id="1.10.8.60">
    <property type="match status" value="1"/>
</dbReference>
<dbReference type="Gene3D" id="3.40.50.300">
    <property type="entry name" value="P-loop containing nucleotide triphosphate hydrolases"/>
    <property type="match status" value="1"/>
</dbReference>
<dbReference type="GO" id="GO:0006261">
    <property type="term" value="P:DNA-templated DNA replication"/>
    <property type="evidence" value="ECO:0007669"/>
    <property type="project" value="TreeGrafter"/>
</dbReference>
<evidence type="ECO:0000256" key="2">
    <source>
        <dbReference type="ARBA" id="ARBA00022679"/>
    </source>
</evidence>
<dbReference type="SUPFAM" id="SSF48019">
    <property type="entry name" value="post-AAA+ oligomerization domain-like"/>
    <property type="match status" value="1"/>
</dbReference>
<sequence length="328" mass="38841">MLDQKIYLILGKQRFFLEKKIKKLINDSQKKSYDVIYYQMKKDLYSNLAKELQTSSLISSTMHKIIVVDYSEILLQAKSEEIAFLKSYFQKPHPEISLYFFAEKNFYNAQTNKLFQKYCHCQTIAFLEKKDFFDYVLKKFEKDGFQIEKKAILYLIKQTGYNLYFLEQEIQKLKLCQLEDKTITYQLVKKLSVFNKEDNIFTLIHFFLNNDRIETYELYQKLKAQKVSDFQIMYQLINQIKDLLLVKDITNATNNQTKLAQILKCSPAKAFILNKEAKTLQAHQDLKNCFLALIELEYQAKTGVINLNIGLELFFLGKNNILQDQNLL</sequence>
<dbReference type="KEGG" id="psol:S284_02710"/>
<evidence type="ECO:0000256" key="7">
    <source>
        <dbReference type="ARBA" id="ARBA00049244"/>
    </source>
</evidence>
<dbReference type="InterPro" id="IPR008921">
    <property type="entry name" value="DNA_pol3_clamp-load_cplx_C"/>
</dbReference>
<dbReference type="AlphaFoldDB" id="A0A421NY30"/>
<dbReference type="GO" id="GO:0003887">
    <property type="term" value="F:DNA-directed DNA polymerase activity"/>
    <property type="evidence" value="ECO:0007669"/>
    <property type="project" value="UniProtKB-KW"/>
</dbReference>
<dbReference type="OrthoDB" id="385754at2"/>
<dbReference type="Pfam" id="PF21694">
    <property type="entry name" value="DNA_pol3_delta_C"/>
    <property type="match status" value="1"/>
</dbReference>
<reference evidence="10" key="1">
    <citation type="submission" date="2016-11" db="EMBL/GenBank/DDBJ databases">
        <title>Genome sequence of Candidatus Phytoplasma solani strain SA-1.</title>
        <authorList>
            <person name="Haryono M."/>
            <person name="Samarzija I."/>
            <person name="Seruga Music M."/>
            <person name="Hogenhout S."/>
            <person name="Kuo C.-H."/>
        </authorList>
    </citation>
    <scope>NUCLEOTIDE SEQUENCE [LARGE SCALE GENOMIC DNA]</scope>
    <source>
        <strain evidence="10">SA-1</strain>
    </source>
</reference>
<dbReference type="NCBIfam" id="TIGR01128">
    <property type="entry name" value="holA"/>
    <property type="match status" value="1"/>
</dbReference>
<feature type="domain" description="DNA polymerase III delta subunit-like C-terminal" evidence="8">
    <location>
        <begin position="197"/>
        <end position="316"/>
    </location>
</feature>
<dbReference type="Proteomes" id="UP000283896">
    <property type="component" value="Unassembled WGS sequence"/>
</dbReference>
<keyword evidence="5" id="KW-0239">DNA-directed DNA polymerase</keyword>
<keyword evidence="2" id="KW-0808">Transferase</keyword>
<dbReference type="InterPro" id="IPR005790">
    <property type="entry name" value="DNA_polIII_delta"/>
</dbReference>
<evidence type="ECO:0000256" key="4">
    <source>
        <dbReference type="ARBA" id="ARBA00022705"/>
    </source>
</evidence>
<organism evidence="9 10">
    <name type="scientific">Candidatus Phytoplasma solani</name>
    <dbReference type="NCBI Taxonomy" id="69896"/>
    <lineage>
        <taxon>Bacteria</taxon>
        <taxon>Bacillati</taxon>
        <taxon>Mycoplasmatota</taxon>
        <taxon>Mollicutes</taxon>
        <taxon>Acholeplasmatales</taxon>
        <taxon>Acholeplasmataceae</taxon>
        <taxon>Candidatus Phytoplasma</taxon>
        <taxon>16SrXII (Stolbur group)</taxon>
    </lineage>
</organism>
<dbReference type="RefSeq" id="WP_023161393.1">
    <property type="nucleotide sequence ID" value="NC_022588.1"/>
</dbReference>
<dbReference type="GO" id="GO:0003677">
    <property type="term" value="F:DNA binding"/>
    <property type="evidence" value="ECO:0007669"/>
    <property type="project" value="InterPro"/>
</dbReference>
<dbReference type="STRING" id="69896.S284_02710"/>
<comment type="caution">
    <text evidence="9">The sequence shown here is derived from an EMBL/GenBank/DDBJ whole genome shotgun (WGS) entry which is preliminary data.</text>
</comment>
<evidence type="ECO:0000313" key="9">
    <source>
        <dbReference type="EMBL" id="RMI88933.1"/>
    </source>
</evidence>
<evidence type="ECO:0000256" key="1">
    <source>
        <dbReference type="ARBA" id="ARBA00012417"/>
    </source>
</evidence>
<dbReference type="PANTHER" id="PTHR34388:SF1">
    <property type="entry name" value="DNA POLYMERASE III SUBUNIT DELTA"/>
    <property type="match status" value="1"/>
</dbReference>
<dbReference type="SUPFAM" id="SSF52540">
    <property type="entry name" value="P-loop containing nucleoside triphosphate hydrolases"/>
    <property type="match status" value="1"/>
</dbReference>
<proteinExistence type="inferred from homology"/>
<keyword evidence="3" id="KW-0548">Nucleotidyltransferase</keyword>
<dbReference type="EC" id="2.7.7.7" evidence="1"/>
<accession>A0A421NY30</accession>